<dbReference type="EMBL" id="WBVY01000001">
    <property type="protein sequence ID" value="KAB2658800.1"/>
    <property type="molecule type" value="Genomic_DNA"/>
</dbReference>
<proteinExistence type="predicted"/>
<dbReference type="AlphaFoldDB" id="A0A7V8B3T9"/>
<dbReference type="Pfam" id="PF03354">
    <property type="entry name" value="TerL_ATPase"/>
    <property type="match status" value="1"/>
</dbReference>
<evidence type="ECO:0000313" key="3">
    <source>
        <dbReference type="EMBL" id="KAB2658800.1"/>
    </source>
</evidence>
<dbReference type="RefSeq" id="WP_151643116.1">
    <property type="nucleotide sequence ID" value="NZ_WBVY01000001.1"/>
</dbReference>
<name>A0A7V8B3T9_9HYPH</name>
<protein>
    <submittedName>
        <fullName evidence="3">Terminase large subunit</fullName>
    </submittedName>
</protein>
<feature type="domain" description="Terminase large subunit-like endonuclease" evidence="2">
    <location>
        <begin position="234"/>
        <end position="521"/>
    </location>
</feature>
<dbReference type="InterPro" id="IPR027417">
    <property type="entry name" value="P-loop_NTPase"/>
</dbReference>
<evidence type="ECO:0000313" key="4">
    <source>
        <dbReference type="Proteomes" id="UP000460650"/>
    </source>
</evidence>
<dbReference type="Pfam" id="PF20441">
    <property type="entry name" value="TerL_nuclease"/>
    <property type="match status" value="1"/>
</dbReference>
<dbReference type="InterPro" id="IPR046461">
    <property type="entry name" value="TerL_ATPase"/>
</dbReference>
<comment type="caution">
    <text evidence="3">The sequence shown here is derived from an EMBL/GenBank/DDBJ whole genome shotgun (WGS) entry which is preliminary data.</text>
</comment>
<organism evidence="3 4">
    <name type="scientific">Brucella tritici</name>
    <dbReference type="NCBI Taxonomy" id="94626"/>
    <lineage>
        <taxon>Bacteria</taxon>
        <taxon>Pseudomonadati</taxon>
        <taxon>Pseudomonadota</taxon>
        <taxon>Alphaproteobacteria</taxon>
        <taxon>Hyphomicrobiales</taxon>
        <taxon>Brucellaceae</taxon>
        <taxon>Brucella/Ochrobactrum group</taxon>
        <taxon>Brucella</taxon>
    </lineage>
</organism>
<dbReference type="Gene3D" id="3.30.420.240">
    <property type="match status" value="1"/>
</dbReference>
<reference evidence="3 4" key="1">
    <citation type="submission" date="2019-09" db="EMBL/GenBank/DDBJ databases">
        <title>Taxonomic organization of the family Brucellaceae based on a phylogenomic approach.</title>
        <authorList>
            <person name="Leclercq S."/>
            <person name="Cloeckaert A."/>
            <person name="Zygmunt M.S."/>
        </authorList>
    </citation>
    <scope>NUCLEOTIDE SEQUENCE [LARGE SCALE GENOMIC DNA]</scope>
    <source>
        <strain evidence="3 4">TA93</strain>
    </source>
</reference>
<dbReference type="PANTHER" id="PTHR41287:SF1">
    <property type="entry name" value="PROTEIN YMFN"/>
    <property type="match status" value="1"/>
</dbReference>
<dbReference type="InterPro" id="IPR046462">
    <property type="entry name" value="TerL_nuclease"/>
</dbReference>
<evidence type="ECO:0000259" key="1">
    <source>
        <dbReference type="Pfam" id="PF03354"/>
    </source>
</evidence>
<sequence length="551" mass="61153">MSKSAFPHWIYDGSAIADPFGYGQEAVDFIRALKHPASTAPKGRFQLYDFQERITRRIYGPRNPDGSRIVRTVFLMLPRGNRKTSIAGAWALLHTIGPEARSAGQAIFAASDREQAGIGFKEAANIVREDRRLEAATRIYDAHNSAKKIISKPNKAELLAVSSDGAAQHGKTPSFVLVDEIHAWKGRDLWEALKSGMAKVPDTLMIIATTAGRGQENIGFELYDYAYKVATGEIDDPSFLPIIFQAEPGDDWKDEAIWHKANPGLKHGFPDLGGLRTMAKEAEHRPAERFAFQQYHLNIWQAASRDPLFDMAVYDAGYDPHFDLADLEPLPCYLGVDLSRSGDLTAIVGAWKHDDGRISVYPWFFLPSEGLDEKARLEQVPYPRWRDDGLLRVIDGSVIEPDAIADQIIDLCGTYDVREVVFDPSLAGPIMTKLTDAGINVLQLPQTPKNMHGPICDLERVVNGKRIRHGAHPILRNHFESVVVKRATNAGELTTMHKGTRHSNHIDGAIASALAVFRAAANDNQRSIHDDPEEFERLIREAEAAAMKEAA</sequence>
<accession>A0A7V8B3T9</accession>
<feature type="domain" description="Terminase large subunit-like ATPase" evidence="1">
    <location>
        <begin position="50"/>
        <end position="226"/>
    </location>
</feature>
<dbReference type="GO" id="GO:0004519">
    <property type="term" value="F:endonuclease activity"/>
    <property type="evidence" value="ECO:0007669"/>
    <property type="project" value="InterPro"/>
</dbReference>
<dbReference type="Gene3D" id="3.40.50.300">
    <property type="entry name" value="P-loop containing nucleotide triphosphate hydrolases"/>
    <property type="match status" value="1"/>
</dbReference>
<dbReference type="Proteomes" id="UP000460650">
    <property type="component" value="Unassembled WGS sequence"/>
</dbReference>
<evidence type="ECO:0000259" key="2">
    <source>
        <dbReference type="Pfam" id="PF20441"/>
    </source>
</evidence>
<dbReference type="InterPro" id="IPR005021">
    <property type="entry name" value="Terminase_largesu-like"/>
</dbReference>
<gene>
    <name evidence="3" type="ORF">F9K94_00955</name>
</gene>
<dbReference type="PANTHER" id="PTHR41287">
    <property type="match status" value="1"/>
</dbReference>